<dbReference type="GO" id="GO:0005634">
    <property type="term" value="C:nucleus"/>
    <property type="evidence" value="ECO:0007669"/>
    <property type="project" value="InterPro"/>
</dbReference>
<name>A0AAD5SDC3_9FUNG</name>
<accession>A0AAD5SDC3</accession>
<keyword evidence="1" id="KW-0863">Zinc-finger</keyword>
<dbReference type="InterPro" id="IPR013087">
    <property type="entry name" value="Znf_C2H2_type"/>
</dbReference>
<gene>
    <name evidence="5" type="primary">NOT5_3</name>
    <name evidence="5" type="ORF">HK097_005399</name>
</gene>
<evidence type="ECO:0000256" key="2">
    <source>
        <dbReference type="SAM" id="Coils"/>
    </source>
</evidence>
<dbReference type="PROSITE" id="PS50157">
    <property type="entry name" value="ZINC_FINGER_C2H2_2"/>
    <property type="match status" value="1"/>
</dbReference>
<dbReference type="SMART" id="SM00355">
    <property type="entry name" value="ZnF_C2H2"/>
    <property type="match status" value="3"/>
</dbReference>
<dbReference type="Gene3D" id="3.30.160.60">
    <property type="entry name" value="Classic Zinc Finger"/>
    <property type="match status" value="1"/>
</dbReference>
<feature type="region of interest" description="Disordered" evidence="3">
    <location>
        <begin position="558"/>
        <end position="591"/>
    </location>
</feature>
<dbReference type="InterPro" id="IPR036236">
    <property type="entry name" value="Znf_C2H2_sf"/>
</dbReference>
<dbReference type="PROSITE" id="PS00028">
    <property type="entry name" value="ZINC_FINGER_C2H2_1"/>
    <property type="match status" value="1"/>
</dbReference>
<keyword evidence="1" id="KW-0862">Zinc</keyword>
<protein>
    <submittedName>
        <fullName evidence="5">General negative regulator of transcription subunit 5</fullName>
    </submittedName>
</protein>
<organism evidence="5 6">
    <name type="scientific">Rhizophlyctis rosea</name>
    <dbReference type="NCBI Taxonomy" id="64517"/>
    <lineage>
        <taxon>Eukaryota</taxon>
        <taxon>Fungi</taxon>
        <taxon>Fungi incertae sedis</taxon>
        <taxon>Chytridiomycota</taxon>
        <taxon>Chytridiomycota incertae sedis</taxon>
        <taxon>Chytridiomycetes</taxon>
        <taxon>Rhizophlyctidales</taxon>
        <taxon>Rhizophlyctidaceae</taxon>
        <taxon>Rhizophlyctis</taxon>
    </lineage>
</organism>
<dbReference type="GO" id="GO:0006355">
    <property type="term" value="P:regulation of DNA-templated transcription"/>
    <property type="evidence" value="ECO:0007669"/>
    <property type="project" value="InterPro"/>
</dbReference>
<dbReference type="Pfam" id="PF04065">
    <property type="entry name" value="Not3"/>
    <property type="match status" value="1"/>
</dbReference>
<feature type="coiled-coil region" evidence="2">
    <location>
        <begin position="380"/>
        <end position="411"/>
    </location>
</feature>
<keyword evidence="1" id="KW-0479">Metal-binding</keyword>
<dbReference type="GO" id="GO:0008270">
    <property type="term" value="F:zinc ion binding"/>
    <property type="evidence" value="ECO:0007669"/>
    <property type="project" value="UniProtKB-KW"/>
</dbReference>
<dbReference type="EMBL" id="JADGJD010000253">
    <property type="protein sequence ID" value="KAJ3052928.1"/>
    <property type="molecule type" value="Genomic_DNA"/>
</dbReference>
<feature type="domain" description="C2H2-type" evidence="4">
    <location>
        <begin position="636"/>
        <end position="661"/>
    </location>
</feature>
<feature type="compositionally biased region" description="Low complexity" evidence="3">
    <location>
        <begin position="772"/>
        <end position="781"/>
    </location>
</feature>
<feature type="compositionally biased region" description="Basic and acidic residues" evidence="3">
    <location>
        <begin position="559"/>
        <end position="572"/>
    </location>
</feature>
<proteinExistence type="predicted"/>
<feature type="region of interest" description="Disordered" evidence="3">
    <location>
        <begin position="495"/>
        <end position="516"/>
    </location>
</feature>
<dbReference type="Proteomes" id="UP001212841">
    <property type="component" value="Unassembled WGS sequence"/>
</dbReference>
<evidence type="ECO:0000256" key="3">
    <source>
        <dbReference type="SAM" id="MobiDB-lite"/>
    </source>
</evidence>
<evidence type="ECO:0000259" key="4">
    <source>
        <dbReference type="PROSITE" id="PS50157"/>
    </source>
</evidence>
<reference evidence="5" key="1">
    <citation type="submission" date="2020-05" db="EMBL/GenBank/DDBJ databases">
        <title>Phylogenomic resolution of chytrid fungi.</title>
        <authorList>
            <person name="Stajich J.E."/>
            <person name="Amses K."/>
            <person name="Simmons R."/>
            <person name="Seto K."/>
            <person name="Myers J."/>
            <person name="Bonds A."/>
            <person name="Quandt C.A."/>
            <person name="Barry K."/>
            <person name="Liu P."/>
            <person name="Grigoriev I."/>
            <person name="Longcore J.E."/>
            <person name="James T.Y."/>
        </authorList>
    </citation>
    <scope>NUCLEOTIDE SEQUENCE</scope>
    <source>
        <strain evidence="5">JEL0318</strain>
    </source>
</reference>
<dbReference type="SUPFAM" id="SSF57667">
    <property type="entry name" value="beta-beta-alpha zinc fingers"/>
    <property type="match status" value="1"/>
</dbReference>
<dbReference type="AlphaFoldDB" id="A0AAD5SDC3"/>
<feature type="region of interest" description="Disordered" evidence="3">
    <location>
        <begin position="855"/>
        <end position="874"/>
    </location>
</feature>
<evidence type="ECO:0000256" key="1">
    <source>
        <dbReference type="PROSITE-ProRule" id="PRU00042"/>
    </source>
</evidence>
<comment type="caution">
    <text evidence="5">The sequence shown here is derived from an EMBL/GenBank/DDBJ whole genome shotgun (WGS) entry which is preliminary data.</text>
</comment>
<dbReference type="InterPro" id="IPR007207">
    <property type="entry name" value="Not_N"/>
</dbReference>
<keyword evidence="2" id="KW-0175">Coiled coil</keyword>
<feature type="region of interest" description="Disordered" evidence="3">
    <location>
        <begin position="692"/>
        <end position="847"/>
    </location>
</feature>
<keyword evidence="6" id="KW-1185">Reference proteome</keyword>
<sequence length="874" mass="98801">MAGTRGLDSSSFQRLAFLSAAARRNAACNIDMLVHIEQFEDYVVYLLSERNEDGSLMYHKITLINHMGVKCASWTRLTLEERAKRRDWMRDAIRNHCARNPAAAQSVTARDYITSEMQQVLLIEYDNLIKRNPYGWSLAYFRSKAFHSLAHSHGIRPSSATLNHNWAKASPLALEELPQLRVKHLYVRGVFVSSDWREIVEKGDYRIKAEAHDHYGVLISSSRPLPQFDQSRFWTSGNVNVCLKEVADRCGFNSSRVTAYGHRRNFVKIFDAVLGTEKTRQLVVHHENYRATVLRKDYRGQNYSDIDTGVALDGDAGSVNTGLVLMDVFAGLYNSADPIMVEIEAHLKCLRTLKSKATSEAASSKDDSEERERKEFNHYMSNVKNRLDQQIDALEAEQKQLQLQVRKSKRADPAKAERLSQIDHHLERHKWHIMKMGIIKGRVDDGKLKIDEVRHLQGDVNYYVDSNQEPDFEEHGGIYDGLNLDDAEIYGLPTENVDRSDANGQQDVENDDDGGFDEIIDTALPTEYSESEYRKLHLKRENRLTVLRNRVNKQKRQQFHLEAELATERHQLEEEEEEERGSPDGDLPTPKTTIEYLSDLIPRLELNKAGKTKCTFCDVVCPSGKTALKHINRHLFVCDVEGCGSTFDYKDSLRRHKESVHKLGVEYVCDDCGYRFTVPLSVRKHQINTCTSTPSNVKTELKTNPKAKPHLLTITSEEGDKENAGDSRARAATKRKTPIPATDDRDSDADSTASQHSIAETSKRSKKKKTSSRQTASQSAKPSKKTTAKPWKKTSTKPSKKTSKRVLSEDDDGVANAEAEPSILSRGRPQRKKRGGGPVNSAEDIVDKMMILSDDSADGDFRAGDANASDSDFE</sequence>
<evidence type="ECO:0000313" key="6">
    <source>
        <dbReference type="Proteomes" id="UP001212841"/>
    </source>
</evidence>
<feature type="compositionally biased region" description="Basic residues" evidence="3">
    <location>
        <begin position="782"/>
        <end position="804"/>
    </location>
</feature>
<evidence type="ECO:0000313" key="5">
    <source>
        <dbReference type="EMBL" id="KAJ3052928.1"/>
    </source>
</evidence>